<dbReference type="AlphaFoldDB" id="A0A562XFG6"/>
<dbReference type="Gene3D" id="3.40.50.880">
    <property type="match status" value="1"/>
</dbReference>
<dbReference type="InterPro" id="IPR002818">
    <property type="entry name" value="DJ-1/PfpI"/>
</dbReference>
<dbReference type="NCBIfam" id="TIGR01383">
    <property type="entry name" value="not_thiJ"/>
    <property type="match status" value="1"/>
</dbReference>
<protein>
    <submittedName>
        <fullName evidence="2">DJ-1/PfpI family protein</fullName>
    </submittedName>
</protein>
<dbReference type="InterPro" id="IPR006287">
    <property type="entry name" value="DJ-1"/>
</dbReference>
<dbReference type="SUPFAM" id="SSF52317">
    <property type="entry name" value="Class I glutamine amidotransferase-like"/>
    <property type="match status" value="1"/>
</dbReference>
<feature type="domain" description="DJ-1/PfpI" evidence="1">
    <location>
        <begin position="2"/>
        <end position="163"/>
    </location>
</feature>
<gene>
    <name evidence="2" type="ORF">YZ82_03430</name>
</gene>
<dbReference type="InterPro" id="IPR029062">
    <property type="entry name" value="Class_I_gatase-like"/>
</dbReference>
<evidence type="ECO:0000313" key="2">
    <source>
        <dbReference type="EMBL" id="TWO20858.1"/>
    </source>
</evidence>
<evidence type="ECO:0000313" key="3">
    <source>
        <dbReference type="Proteomes" id="UP000321812"/>
    </source>
</evidence>
<dbReference type="RefSeq" id="WP_147497102.1">
    <property type="nucleotide sequence ID" value="NZ_VOAP01000011.1"/>
</dbReference>
<proteinExistence type="predicted"/>
<dbReference type="Proteomes" id="UP000321812">
    <property type="component" value="Unassembled WGS sequence"/>
</dbReference>
<name>A0A562XFG6_CAMHY</name>
<dbReference type="CDD" id="cd03135">
    <property type="entry name" value="GATase1_DJ-1"/>
    <property type="match status" value="1"/>
</dbReference>
<dbReference type="GO" id="GO:0005737">
    <property type="term" value="C:cytoplasm"/>
    <property type="evidence" value="ECO:0007669"/>
    <property type="project" value="TreeGrafter"/>
</dbReference>
<comment type="caution">
    <text evidence="2">The sequence shown here is derived from an EMBL/GenBank/DDBJ whole genome shotgun (WGS) entry which is preliminary data.</text>
</comment>
<evidence type="ECO:0000259" key="1">
    <source>
        <dbReference type="Pfam" id="PF01965"/>
    </source>
</evidence>
<organism evidence="2 3">
    <name type="scientific">Campylobacter hyointestinalis</name>
    <dbReference type="NCBI Taxonomy" id="198"/>
    <lineage>
        <taxon>Bacteria</taxon>
        <taxon>Pseudomonadati</taxon>
        <taxon>Campylobacterota</taxon>
        <taxon>Epsilonproteobacteria</taxon>
        <taxon>Campylobacterales</taxon>
        <taxon>Campylobacteraceae</taxon>
        <taxon>Campylobacter</taxon>
    </lineage>
</organism>
<dbReference type="InterPro" id="IPR050325">
    <property type="entry name" value="Prot/Nucl_acid_deglycase"/>
</dbReference>
<dbReference type="PANTHER" id="PTHR48094:SF12">
    <property type="entry name" value="PARKINSON DISEASE PROTEIN 7 HOMOLOG"/>
    <property type="match status" value="1"/>
</dbReference>
<dbReference type="Pfam" id="PF01965">
    <property type="entry name" value="DJ-1_PfpI"/>
    <property type="match status" value="1"/>
</dbReference>
<dbReference type="PANTHER" id="PTHR48094">
    <property type="entry name" value="PROTEIN/NUCLEIC ACID DEGLYCASE DJ-1-RELATED"/>
    <property type="match status" value="1"/>
</dbReference>
<reference evidence="2 3" key="1">
    <citation type="submission" date="2019-07" db="EMBL/GenBank/DDBJ databases">
        <title>Rapid identification of Enteric Bacteria from Whole Genome Sequences (WGS) using Average Nucleotide Identity (ANI).</title>
        <authorList>
            <person name="Lane C."/>
        </authorList>
    </citation>
    <scope>NUCLEOTIDE SEQUENCE [LARGE SCALE GENOMIC DNA]</scope>
    <source>
        <strain evidence="2 3">D2411</strain>
    </source>
</reference>
<dbReference type="EMBL" id="VOAP01000011">
    <property type="protein sequence ID" value="TWO20858.1"/>
    <property type="molecule type" value="Genomic_DNA"/>
</dbReference>
<sequence>MKNVAIILVDGFEEIEAISILDILRRADINTVAVGLEALYIRGAHQLKFEADVEFDKVNFDEYDMIVLPGGLPGAEYLAKSEKLQKVLKDFDVKGKFIGAICAAPWALNTAGVLKNSYTCYPGFEKIVAKNGYVSNSDVVIDENIITSRGPATAMKFALELVKILEGDGKYTEVKNGLLF</sequence>
<accession>A0A562XFG6</accession>